<protein>
    <recommendedName>
        <fullName evidence="1">ribose-phosphate diphosphokinase</fullName>
        <ecNumber evidence="1">2.7.6.1</ecNumber>
    </recommendedName>
</protein>
<dbReference type="EMBL" id="RXFM01000036">
    <property type="protein sequence ID" value="RST67215.1"/>
    <property type="molecule type" value="Genomic_DNA"/>
</dbReference>
<dbReference type="InterPro" id="IPR000836">
    <property type="entry name" value="PRTase_dom"/>
</dbReference>
<evidence type="ECO:0000256" key="2">
    <source>
        <dbReference type="ARBA" id="ARBA00022679"/>
    </source>
</evidence>
<proteinExistence type="inferred from homology"/>
<dbReference type="FunFam" id="3.40.50.2020:FF:000007">
    <property type="entry name" value="Ribose-phosphate pyrophosphokinase"/>
    <property type="match status" value="1"/>
</dbReference>
<keyword evidence="5" id="KW-0547">Nucleotide-binding</keyword>
<dbReference type="PANTHER" id="PTHR10210">
    <property type="entry name" value="RIBOSE-PHOSPHATE DIPHOSPHOKINASE FAMILY MEMBER"/>
    <property type="match status" value="1"/>
</dbReference>
<dbReference type="Pfam" id="PF00156">
    <property type="entry name" value="Pribosyltran"/>
    <property type="match status" value="1"/>
</dbReference>
<reference evidence="14" key="1">
    <citation type="submission" date="2018-11" db="EMBL/GenBank/DDBJ databases">
        <title>Phylogenetic, genomic, and biogeographic characterization of a novel and ubiquitous marine invertebrate-associated Rickettsiales parasite, Candidatus Marinoinvertebrata rohwerii, gen. nov., sp. nov.</title>
        <authorList>
            <person name="Klinges J.G."/>
            <person name="Rosales S.M."/>
            <person name="Mcminds R."/>
            <person name="Shaver E.C."/>
            <person name="Shantz A."/>
            <person name="Peters E.C."/>
            <person name="Burkepile D.E."/>
            <person name="Silliman B.R."/>
            <person name="Vega Thurber R.L."/>
        </authorList>
    </citation>
    <scope>NUCLEOTIDE SEQUENCE [LARGE SCALE GENOMIC DNA]</scope>
    <source>
        <strain evidence="14">a_cerv_44</strain>
    </source>
</reference>
<dbReference type="Proteomes" id="UP000279470">
    <property type="component" value="Unassembled WGS sequence"/>
</dbReference>
<keyword evidence="3" id="KW-0479">Metal-binding</keyword>
<keyword evidence="8" id="KW-0460">Magnesium</keyword>
<keyword evidence="14" id="KW-1185">Reference proteome</keyword>
<dbReference type="GO" id="GO:0005524">
    <property type="term" value="F:ATP binding"/>
    <property type="evidence" value="ECO:0007669"/>
    <property type="project" value="UniProtKB-KW"/>
</dbReference>
<evidence type="ECO:0000256" key="4">
    <source>
        <dbReference type="ARBA" id="ARBA00022727"/>
    </source>
</evidence>
<dbReference type="GO" id="GO:0016301">
    <property type="term" value="F:kinase activity"/>
    <property type="evidence" value="ECO:0007669"/>
    <property type="project" value="UniProtKB-KW"/>
</dbReference>
<evidence type="ECO:0000313" key="14">
    <source>
        <dbReference type="Proteomes" id="UP000279470"/>
    </source>
</evidence>
<organism evidence="13 14">
    <name type="scientific">Candidatus Aquarickettsia rohweri</name>
    <dbReference type="NCBI Taxonomy" id="2602574"/>
    <lineage>
        <taxon>Bacteria</taxon>
        <taxon>Pseudomonadati</taxon>
        <taxon>Pseudomonadota</taxon>
        <taxon>Alphaproteobacteria</taxon>
        <taxon>Rickettsiales</taxon>
        <taxon>Candidatus Midichloriaceae</taxon>
        <taxon>Candidatus Aquarickettsia</taxon>
    </lineage>
</organism>
<evidence type="ECO:0000256" key="8">
    <source>
        <dbReference type="ARBA" id="ARBA00022842"/>
    </source>
</evidence>
<keyword evidence="4 10" id="KW-0545">Nucleotide biosynthesis</keyword>
<dbReference type="GO" id="GO:0005737">
    <property type="term" value="C:cytoplasm"/>
    <property type="evidence" value="ECO:0007669"/>
    <property type="project" value="TreeGrafter"/>
</dbReference>
<dbReference type="GO" id="GO:0006164">
    <property type="term" value="P:purine nucleotide biosynthetic process"/>
    <property type="evidence" value="ECO:0007669"/>
    <property type="project" value="TreeGrafter"/>
</dbReference>
<dbReference type="GO" id="GO:0002189">
    <property type="term" value="C:ribose phosphate diphosphokinase complex"/>
    <property type="evidence" value="ECO:0007669"/>
    <property type="project" value="TreeGrafter"/>
</dbReference>
<evidence type="ECO:0000256" key="10">
    <source>
        <dbReference type="RuleBase" id="RU004324"/>
    </source>
</evidence>
<dbReference type="SUPFAM" id="SSF53271">
    <property type="entry name" value="PRTase-like"/>
    <property type="match status" value="2"/>
</dbReference>
<evidence type="ECO:0000259" key="12">
    <source>
        <dbReference type="Pfam" id="PF13793"/>
    </source>
</evidence>
<dbReference type="Pfam" id="PF13793">
    <property type="entry name" value="Pribosyltran_N"/>
    <property type="match status" value="1"/>
</dbReference>
<evidence type="ECO:0000256" key="6">
    <source>
        <dbReference type="ARBA" id="ARBA00022777"/>
    </source>
</evidence>
<dbReference type="GO" id="GO:0004749">
    <property type="term" value="F:ribose phosphate diphosphokinase activity"/>
    <property type="evidence" value="ECO:0007669"/>
    <property type="project" value="UniProtKB-EC"/>
</dbReference>
<dbReference type="NCBIfam" id="TIGR01251">
    <property type="entry name" value="ribP_PPkin"/>
    <property type="match status" value="1"/>
</dbReference>
<dbReference type="InterPro" id="IPR029057">
    <property type="entry name" value="PRTase-like"/>
</dbReference>
<dbReference type="InterPro" id="IPR029099">
    <property type="entry name" value="Pribosyltran_N"/>
</dbReference>
<dbReference type="GO" id="GO:0006015">
    <property type="term" value="P:5-phosphoribose 1-diphosphate biosynthetic process"/>
    <property type="evidence" value="ECO:0007669"/>
    <property type="project" value="TreeGrafter"/>
</dbReference>
<evidence type="ECO:0000256" key="1">
    <source>
        <dbReference type="ARBA" id="ARBA00013247"/>
    </source>
</evidence>
<dbReference type="RefSeq" id="WP_126044717.1">
    <property type="nucleotide sequence ID" value="NZ_RXFM01000036.1"/>
</dbReference>
<comment type="similarity">
    <text evidence="10">Belongs to the ribose-phosphate pyrophosphokinase family.</text>
</comment>
<comment type="caution">
    <text evidence="13">The sequence shown here is derived from an EMBL/GenBank/DDBJ whole genome shotgun (WGS) entry which is preliminary data.</text>
</comment>
<dbReference type="Gene3D" id="3.40.50.2020">
    <property type="match status" value="2"/>
</dbReference>
<dbReference type="PANTHER" id="PTHR10210:SF32">
    <property type="entry name" value="RIBOSE-PHOSPHATE PYROPHOSPHOKINASE 2"/>
    <property type="match status" value="1"/>
</dbReference>
<feature type="domain" description="Ribose-phosphate pyrophosphokinase N-terminal" evidence="12">
    <location>
        <begin position="1"/>
        <end position="117"/>
    </location>
</feature>
<evidence type="ECO:0000256" key="5">
    <source>
        <dbReference type="ARBA" id="ARBA00022741"/>
    </source>
</evidence>
<dbReference type="CDD" id="cd06223">
    <property type="entry name" value="PRTases_typeI"/>
    <property type="match status" value="1"/>
</dbReference>
<dbReference type="InterPro" id="IPR005946">
    <property type="entry name" value="Rib-P_diPkinase"/>
</dbReference>
<dbReference type="OrthoDB" id="9777067at2"/>
<feature type="domain" description="Phosphoribosyltransferase" evidence="11">
    <location>
        <begin position="147"/>
        <end position="246"/>
    </location>
</feature>
<dbReference type="SMART" id="SM01400">
    <property type="entry name" value="Pribosyltran_N"/>
    <property type="match status" value="1"/>
</dbReference>
<dbReference type="AlphaFoldDB" id="A0A3R9ZMI1"/>
<sequence>MKILHCNNTIKLAKKISTQVNIDIINSDISKFSDGELSIKINDDLYQEDVLVIHELYPDINENLIQLLFMINASKKRGAKRVHAIIPYFAYSRMDHKKIDQDFISASCIASLLEAAGIDTLITIDLHSSQIEGFFRIPVKNISMFELFKNNFSNLNQGNSIIVSADIGGKIRSNSISKFLNIPLAVIYKQRDEKNNVTMSGVMGDVKDKHCILVDDIIGSGQTIIKAIDTLKHLNAKSIEVVVTHNLIGNENPNLDKILKSIDQLSVSNTIRVNNKNLYLPNVKVIDISDSIINCIKLYF</sequence>
<keyword evidence="6 13" id="KW-0418">Kinase</keyword>
<dbReference type="GO" id="GO:0000287">
    <property type="term" value="F:magnesium ion binding"/>
    <property type="evidence" value="ECO:0007669"/>
    <property type="project" value="InterPro"/>
</dbReference>
<dbReference type="EC" id="2.7.6.1" evidence="1"/>
<keyword evidence="2" id="KW-0808">Transferase</keyword>
<evidence type="ECO:0000256" key="9">
    <source>
        <dbReference type="ARBA" id="ARBA00049535"/>
    </source>
</evidence>
<comment type="catalytic activity">
    <reaction evidence="9">
        <text>D-ribose 5-phosphate + ATP = 5-phospho-alpha-D-ribose 1-diphosphate + AMP + H(+)</text>
        <dbReference type="Rhea" id="RHEA:15609"/>
        <dbReference type="ChEBI" id="CHEBI:15378"/>
        <dbReference type="ChEBI" id="CHEBI:30616"/>
        <dbReference type="ChEBI" id="CHEBI:58017"/>
        <dbReference type="ChEBI" id="CHEBI:78346"/>
        <dbReference type="ChEBI" id="CHEBI:456215"/>
        <dbReference type="EC" id="2.7.6.1"/>
    </reaction>
</comment>
<name>A0A3R9ZMI1_9RICK</name>
<accession>A0A3R9ZMI1</accession>
<gene>
    <name evidence="13" type="ORF">EIC27_03270</name>
</gene>
<evidence type="ECO:0000313" key="13">
    <source>
        <dbReference type="EMBL" id="RST67215.1"/>
    </source>
</evidence>
<keyword evidence="7" id="KW-0067">ATP-binding</keyword>
<evidence type="ECO:0000256" key="7">
    <source>
        <dbReference type="ARBA" id="ARBA00022840"/>
    </source>
</evidence>
<evidence type="ECO:0000259" key="11">
    <source>
        <dbReference type="Pfam" id="PF00156"/>
    </source>
</evidence>
<evidence type="ECO:0000256" key="3">
    <source>
        <dbReference type="ARBA" id="ARBA00022723"/>
    </source>
</evidence>